<protein>
    <recommendedName>
        <fullName evidence="5">YtxH domain-containing protein</fullName>
    </recommendedName>
</protein>
<feature type="transmembrane region" description="Helical" evidence="2">
    <location>
        <begin position="145"/>
        <end position="168"/>
    </location>
</feature>
<proteinExistence type="predicted"/>
<feature type="compositionally biased region" description="Basic and acidic residues" evidence="1">
    <location>
        <begin position="580"/>
        <end position="592"/>
    </location>
</feature>
<reference evidence="3" key="1">
    <citation type="submission" date="2021-01" db="EMBL/GenBank/DDBJ databases">
        <title>Genome public.</title>
        <authorList>
            <person name="Liu C."/>
            <person name="Sun Q."/>
        </authorList>
    </citation>
    <scope>NUCLEOTIDE SEQUENCE</scope>
    <source>
        <strain evidence="3">YIM B02565</strain>
    </source>
</reference>
<dbReference type="Proteomes" id="UP000623681">
    <property type="component" value="Unassembled WGS sequence"/>
</dbReference>
<feature type="transmembrane region" description="Helical" evidence="2">
    <location>
        <begin position="308"/>
        <end position="333"/>
    </location>
</feature>
<feature type="transmembrane region" description="Helical" evidence="2">
    <location>
        <begin position="174"/>
        <end position="194"/>
    </location>
</feature>
<evidence type="ECO:0000256" key="1">
    <source>
        <dbReference type="SAM" id="MobiDB-lite"/>
    </source>
</evidence>
<evidence type="ECO:0008006" key="5">
    <source>
        <dbReference type="Google" id="ProtNLM"/>
    </source>
</evidence>
<keyword evidence="2" id="KW-0472">Membrane</keyword>
<evidence type="ECO:0000313" key="3">
    <source>
        <dbReference type="EMBL" id="MBL4932264.1"/>
    </source>
</evidence>
<feature type="transmembrane region" description="Helical" evidence="2">
    <location>
        <begin position="402"/>
        <end position="419"/>
    </location>
</feature>
<feature type="compositionally biased region" description="Basic and acidic residues" evidence="1">
    <location>
        <begin position="670"/>
        <end position="686"/>
    </location>
</feature>
<keyword evidence="2" id="KW-1133">Transmembrane helix</keyword>
<feature type="compositionally biased region" description="Basic and acidic residues" evidence="1">
    <location>
        <begin position="617"/>
        <end position="661"/>
    </location>
</feature>
<organism evidence="3 4">
    <name type="scientific">Clostridium paridis</name>
    <dbReference type="NCBI Taxonomy" id="2803863"/>
    <lineage>
        <taxon>Bacteria</taxon>
        <taxon>Bacillati</taxon>
        <taxon>Bacillota</taxon>
        <taxon>Clostridia</taxon>
        <taxon>Eubacteriales</taxon>
        <taxon>Clostridiaceae</taxon>
        <taxon>Clostridium</taxon>
    </lineage>
</organism>
<feature type="transmembrane region" description="Helical" evidence="2">
    <location>
        <begin position="339"/>
        <end position="358"/>
    </location>
</feature>
<feature type="region of interest" description="Disordered" evidence="1">
    <location>
        <begin position="565"/>
        <end position="696"/>
    </location>
</feature>
<dbReference type="RefSeq" id="WP_202767630.1">
    <property type="nucleotide sequence ID" value="NZ_JAESWA010000022.1"/>
</dbReference>
<feature type="region of interest" description="Disordered" evidence="1">
    <location>
        <begin position="460"/>
        <end position="506"/>
    </location>
</feature>
<comment type="caution">
    <text evidence="3">The sequence shown here is derived from an EMBL/GenBank/DDBJ whole genome shotgun (WGS) entry which is preliminary data.</text>
</comment>
<feature type="compositionally biased region" description="Polar residues" evidence="1">
    <location>
        <begin position="602"/>
        <end position="616"/>
    </location>
</feature>
<dbReference type="AlphaFoldDB" id="A0A937K4U4"/>
<evidence type="ECO:0000313" key="4">
    <source>
        <dbReference type="Proteomes" id="UP000623681"/>
    </source>
</evidence>
<keyword evidence="2" id="KW-0812">Transmembrane</keyword>
<dbReference type="InterPro" id="IPR058112">
    <property type="entry name" value="CD3337_EF1877-like"/>
</dbReference>
<name>A0A937K4U4_9CLOT</name>
<dbReference type="NCBIfam" id="NF046089">
    <property type="entry name" value="CD3337_EF1877"/>
    <property type="match status" value="1"/>
</dbReference>
<feature type="transmembrane region" description="Helical" evidence="2">
    <location>
        <begin position="379"/>
        <end position="396"/>
    </location>
</feature>
<evidence type="ECO:0000256" key="2">
    <source>
        <dbReference type="SAM" id="Phobius"/>
    </source>
</evidence>
<dbReference type="EMBL" id="JAESWA010000022">
    <property type="protein sequence ID" value="MBL4932264.1"/>
    <property type="molecule type" value="Genomic_DNA"/>
</dbReference>
<gene>
    <name evidence="3" type="ORF">JK634_10635</name>
</gene>
<accession>A0A937K4U4</accession>
<sequence length="696" mass="78256">MFKEISNNKKRIIIALVFIVILLCVGSFKYITHASDFVSDYTNASKTYEYNRYPLDNYSLDFYYDAGSPALPWNWGDNVMKGLGTGVNLITNAIFSINNLLAYFVGFLVEQAYSLDFISDILKQIKPMIQNVIGFNENGLMSNGLLPGFIMLLILAVGTYLVVVGLLKREMSKALSSVLSFIVVMGGLVGYSLFSDQYLLKINDFSKEVSSGMLGIGSTVVSPEKSMTNDEAVASIRDRLFQIQVQKPYLLLQYGNSNINDINKDDSNRVASILNNTNGSNEREEAVKKEVENNGNTYMSIGGLAARLGIVILTFFLNIIFSAVVLLFAGALLYYQLSFLFYAVVLPLNLTAGLIPGFSGNAIRGVTNLLGSVLKRQGLCLITSLVFTISEFLYIVSDENKYGFLFVFFAQLLFFFLAYRKSNEVLSAFDFMNGKSKGDKFSIKSLYMMNRLRKLTKRKFEGGNTGDTESNPLKNNPGAILLNRRKNLNRKNTENNEGLTDRSIMSKTGNKIGKALSIKDNIGMKKDALGNKIKSTPSNIKTGIKNRVGSLEDLKNEYESEKMFNEARRSVHKNRMNKPYGDKKNNLSDRRMKNMKSYDSGKPTTLNADRSSNNKAEGSDKQNKRKDYIKRENINKEFKLSSEGLNRNREKVSKSSIKETPIDSNFKSNIRKEYMNRTNRASDKRTSSNRGRFINE</sequence>
<keyword evidence="4" id="KW-1185">Reference proteome</keyword>
<feature type="transmembrane region" description="Helical" evidence="2">
    <location>
        <begin position="12"/>
        <end position="31"/>
    </location>
</feature>